<evidence type="ECO:0000313" key="2">
    <source>
        <dbReference type="Proteomes" id="UP001168821"/>
    </source>
</evidence>
<comment type="caution">
    <text evidence="1">The sequence shown here is derived from an EMBL/GenBank/DDBJ whole genome shotgun (WGS) entry which is preliminary data.</text>
</comment>
<accession>A0AA38I955</accession>
<evidence type="ECO:0000313" key="1">
    <source>
        <dbReference type="EMBL" id="KAJ3651505.1"/>
    </source>
</evidence>
<dbReference type="AlphaFoldDB" id="A0AA38I955"/>
<gene>
    <name evidence="1" type="ORF">Zmor_017540</name>
</gene>
<organism evidence="1 2">
    <name type="scientific">Zophobas morio</name>
    <dbReference type="NCBI Taxonomy" id="2755281"/>
    <lineage>
        <taxon>Eukaryota</taxon>
        <taxon>Metazoa</taxon>
        <taxon>Ecdysozoa</taxon>
        <taxon>Arthropoda</taxon>
        <taxon>Hexapoda</taxon>
        <taxon>Insecta</taxon>
        <taxon>Pterygota</taxon>
        <taxon>Neoptera</taxon>
        <taxon>Endopterygota</taxon>
        <taxon>Coleoptera</taxon>
        <taxon>Polyphaga</taxon>
        <taxon>Cucujiformia</taxon>
        <taxon>Tenebrionidae</taxon>
        <taxon>Zophobas</taxon>
    </lineage>
</organism>
<sequence length="220" mass="26153">MMKNFCSYHSRGSNCEQDDESFVVSIREFLSLDINRKCIEDQWKPPPVPDTVSEDNFYDQNVIGYIGGFLVKHMPKPLDCEICRFNLIHDGVPNIQYHGLVVQKEYDGEKRRLQYANVEMIKTLIKIYNHLVILVPSAIYHPSLSQRLISHLRITVDFDFQECLHTEELKAQLFHLFIRVYIFRYMKKLSNFVFGKEEPNKSTSLERQMQQLYLHFKKRK</sequence>
<dbReference type="Proteomes" id="UP001168821">
    <property type="component" value="Unassembled WGS sequence"/>
</dbReference>
<name>A0AA38I955_9CUCU</name>
<protein>
    <submittedName>
        <fullName evidence="1">Uncharacterized protein</fullName>
    </submittedName>
</protein>
<proteinExistence type="predicted"/>
<dbReference type="EMBL" id="JALNTZ010000005">
    <property type="protein sequence ID" value="KAJ3651505.1"/>
    <property type="molecule type" value="Genomic_DNA"/>
</dbReference>
<keyword evidence="2" id="KW-1185">Reference proteome</keyword>
<reference evidence="1" key="1">
    <citation type="journal article" date="2023" name="G3 (Bethesda)">
        <title>Whole genome assemblies of Zophobas morio and Tenebrio molitor.</title>
        <authorList>
            <person name="Kaur S."/>
            <person name="Stinson S.A."/>
            <person name="diCenzo G.C."/>
        </authorList>
    </citation>
    <scope>NUCLEOTIDE SEQUENCE</scope>
    <source>
        <strain evidence="1">QUZm001</strain>
    </source>
</reference>